<proteinExistence type="predicted"/>
<reference evidence="3" key="1">
    <citation type="journal article" date="2019" name="Int. J. Syst. Evol. Microbiol.">
        <title>The Global Catalogue of Microorganisms (GCM) 10K type strain sequencing project: providing services to taxonomists for standard genome sequencing and annotation.</title>
        <authorList>
            <consortium name="The Broad Institute Genomics Platform"/>
            <consortium name="The Broad Institute Genome Sequencing Center for Infectious Disease"/>
            <person name="Wu L."/>
            <person name="Ma J."/>
        </authorList>
    </citation>
    <scope>NUCLEOTIDE SEQUENCE [LARGE SCALE GENOMIC DNA]</scope>
    <source>
        <strain evidence="3">CCUG 60523</strain>
    </source>
</reference>
<sequence length="136" mass="15519">MSELKTKPNNQSVEGFLNAVEHPVRKADGLRLLEIFKSETGEKPVLWGDSIVGFGSYPYQYPNGKTMEWFPVGYSPRKTSLSLYLMRSHKEYQSDLDALGKYKTGKGCLYINKLADIDESVLRKMIRETYQKLTAS</sequence>
<gene>
    <name evidence="2" type="ORF">ACFOSV_16795</name>
</gene>
<accession>A0ABV8AY08</accession>
<keyword evidence="3" id="KW-1185">Reference proteome</keyword>
<dbReference type="Gene3D" id="3.90.1150.200">
    <property type="match status" value="1"/>
</dbReference>
<dbReference type="SUPFAM" id="SSF159888">
    <property type="entry name" value="YdhG-like"/>
    <property type="match status" value="1"/>
</dbReference>
<evidence type="ECO:0000259" key="1">
    <source>
        <dbReference type="Pfam" id="PF08818"/>
    </source>
</evidence>
<dbReference type="Pfam" id="PF08818">
    <property type="entry name" value="DUF1801"/>
    <property type="match status" value="1"/>
</dbReference>
<evidence type="ECO:0000313" key="3">
    <source>
        <dbReference type="Proteomes" id="UP001595805"/>
    </source>
</evidence>
<dbReference type="Proteomes" id="UP001595805">
    <property type="component" value="Unassembled WGS sequence"/>
</dbReference>
<organism evidence="2 3">
    <name type="scientific">Algoriphagus namhaensis</name>
    <dbReference type="NCBI Taxonomy" id="915353"/>
    <lineage>
        <taxon>Bacteria</taxon>
        <taxon>Pseudomonadati</taxon>
        <taxon>Bacteroidota</taxon>
        <taxon>Cytophagia</taxon>
        <taxon>Cytophagales</taxon>
        <taxon>Cyclobacteriaceae</taxon>
        <taxon>Algoriphagus</taxon>
    </lineage>
</organism>
<feature type="domain" description="YdhG-like" evidence="1">
    <location>
        <begin position="25"/>
        <end position="129"/>
    </location>
</feature>
<name>A0ABV8AY08_9BACT</name>
<comment type="caution">
    <text evidence="2">The sequence shown here is derived from an EMBL/GenBank/DDBJ whole genome shotgun (WGS) entry which is preliminary data.</text>
</comment>
<dbReference type="InterPro" id="IPR014922">
    <property type="entry name" value="YdhG-like"/>
</dbReference>
<dbReference type="RefSeq" id="WP_377907206.1">
    <property type="nucleotide sequence ID" value="NZ_JBHRZS010000007.1"/>
</dbReference>
<dbReference type="EMBL" id="JBHRZS010000007">
    <property type="protein sequence ID" value="MFC3881856.1"/>
    <property type="molecule type" value="Genomic_DNA"/>
</dbReference>
<evidence type="ECO:0000313" key="2">
    <source>
        <dbReference type="EMBL" id="MFC3881856.1"/>
    </source>
</evidence>
<protein>
    <submittedName>
        <fullName evidence="2">DUF1801 domain-containing protein</fullName>
    </submittedName>
</protein>